<evidence type="ECO:0000256" key="3">
    <source>
        <dbReference type="ARBA" id="ARBA00022691"/>
    </source>
</evidence>
<feature type="binding site" evidence="6">
    <location>
        <position position="171"/>
    </location>
    <ligand>
        <name>S-adenosyl-L-methionine</name>
        <dbReference type="ChEBI" id="CHEBI:59789"/>
    </ligand>
</feature>
<dbReference type="PANTHER" id="PTHR12133:SF1">
    <property type="entry name" value="TRNA (ADENINE(58)-N(1))-METHYLTRANSFERASE, MITOCHONDRIAL"/>
    <property type="match status" value="1"/>
</dbReference>
<feature type="binding site" evidence="6">
    <location>
        <position position="126"/>
    </location>
    <ligand>
        <name>S-adenosyl-L-methionine</name>
        <dbReference type="ChEBI" id="CHEBI:59789"/>
    </ligand>
</feature>
<dbReference type="EC" id="2.1.1.220" evidence="5"/>
<keyword evidence="4 5" id="KW-0819">tRNA processing</keyword>
<dbReference type="AlphaFoldDB" id="A0A1F5V627"/>
<sequence length="272" mass="30917">MFSECDLVLIIDEKGRKYIFRLKKGGKFSSHLGTIEHNDLIGKEEGSMAKSQLGSEFLIFKPLYKDYIVKMPRGAQVIYPKDVATILLWADIFPGARVVEAGTGSGALTIALLRAIGTTGMLFSYEIREDFYKKAMKNIEEFMSLPNNLILKNKDIYEGIDEDIVDRVVLDLPEPWHVIPLLENSLKNGGIFLALLPTTIQVMNLVDSLEASRRFYPIEVFETMLRYWNVRGQSVRPEHFMVGHTAFIVIARKVAGNPSLFPRSMEHWKIGF</sequence>
<feature type="binding site" evidence="6">
    <location>
        <begin position="105"/>
        <end position="108"/>
    </location>
    <ligand>
        <name>S-adenosyl-L-methionine</name>
        <dbReference type="ChEBI" id="CHEBI:59789"/>
    </ligand>
</feature>
<evidence type="ECO:0000256" key="5">
    <source>
        <dbReference type="PIRNR" id="PIRNR017269"/>
    </source>
</evidence>
<accession>A0A1F5V627</accession>
<comment type="caution">
    <text evidence="8">The sequence shown here is derived from an EMBL/GenBank/DDBJ whole genome shotgun (WGS) entry which is preliminary data.</text>
</comment>
<name>A0A1F5V627_9BACT</name>
<feature type="domain" description="tRNA (adenine(58)-N(1))-methyltransferase catalytic subunit TRM61 C-terminal" evidence="7">
    <location>
        <begin position="69"/>
        <end position="236"/>
    </location>
</feature>
<dbReference type="PANTHER" id="PTHR12133">
    <property type="entry name" value="TRNA (ADENINE(58)-N(1))-METHYLTRANSFERASE"/>
    <property type="match status" value="1"/>
</dbReference>
<dbReference type="Pfam" id="PF08704">
    <property type="entry name" value="GCD14"/>
    <property type="match status" value="1"/>
</dbReference>
<dbReference type="EMBL" id="MFGW01000251">
    <property type="protein sequence ID" value="OGF58361.1"/>
    <property type="molecule type" value="Genomic_DNA"/>
</dbReference>
<evidence type="ECO:0000256" key="4">
    <source>
        <dbReference type="ARBA" id="ARBA00022694"/>
    </source>
</evidence>
<gene>
    <name evidence="8" type="ORF">A2Y62_08560</name>
</gene>
<protein>
    <recommendedName>
        <fullName evidence="5">tRNA (adenine(58)-N(1))-methyltransferase TrmI</fullName>
        <ecNumber evidence="5">2.1.1.220</ecNumber>
    </recommendedName>
</protein>
<dbReference type="SUPFAM" id="SSF53335">
    <property type="entry name" value="S-adenosyl-L-methionine-dependent methyltransferases"/>
    <property type="match status" value="1"/>
</dbReference>
<evidence type="ECO:0000313" key="9">
    <source>
        <dbReference type="Proteomes" id="UP000178943"/>
    </source>
</evidence>
<evidence type="ECO:0000256" key="6">
    <source>
        <dbReference type="PIRSR" id="PIRSR017269-1"/>
    </source>
</evidence>
<dbReference type="CDD" id="cd02440">
    <property type="entry name" value="AdoMet_MTases"/>
    <property type="match status" value="1"/>
</dbReference>
<comment type="function">
    <text evidence="5">Catalyzes the S-adenosyl-L-methionine-dependent formation of N(1)-methyladenine at position 58 (m1A58) in tRNA.</text>
</comment>
<feature type="binding site" evidence="6">
    <location>
        <position position="155"/>
    </location>
    <ligand>
        <name>S-adenosyl-L-methionine</name>
        <dbReference type="ChEBI" id="CHEBI:59789"/>
    </ligand>
</feature>
<dbReference type="STRING" id="1817863.A2Y62_08560"/>
<dbReference type="GO" id="GO:0160107">
    <property type="term" value="F:tRNA (adenine(58)-N1)-methyltransferase activity"/>
    <property type="evidence" value="ECO:0007669"/>
    <property type="project" value="UniProtKB-EC"/>
</dbReference>
<dbReference type="InterPro" id="IPR014816">
    <property type="entry name" value="tRNA_MeTrfase_Gcd14"/>
</dbReference>
<dbReference type="Pfam" id="PF14801">
    <property type="entry name" value="TrmI-like_N"/>
    <property type="match status" value="1"/>
</dbReference>
<dbReference type="InterPro" id="IPR049470">
    <property type="entry name" value="TRM61_C"/>
</dbReference>
<evidence type="ECO:0000256" key="1">
    <source>
        <dbReference type="ARBA" id="ARBA00022603"/>
    </source>
</evidence>
<dbReference type="Gene3D" id="3.40.50.150">
    <property type="entry name" value="Vaccinia Virus protein VP39"/>
    <property type="match status" value="1"/>
</dbReference>
<dbReference type="FunFam" id="3.10.330.20:FF:000003">
    <property type="entry name" value="tRNA (Adenine(58)-N(1))-methyltransferase, mitochondrial isoform X1"/>
    <property type="match status" value="1"/>
</dbReference>
<dbReference type="PROSITE" id="PS51620">
    <property type="entry name" value="SAM_TRM61"/>
    <property type="match status" value="1"/>
</dbReference>
<organism evidence="8 9">
    <name type="scientific">Candidatus Fischerbacteria bacterium RBG_13_37_8</name>
    <dbReference type="NCBI Taxonomy" id="1817863"/>
    <lineage>
        <taxon>Bacteria</taxon>
        <taxon>Candidatus Fischeribacteriota</taxon>
    </lineage>
</organism>
<keyword evidence="2 5" id="KW-0808">Transferase</keyword>
<dbReference type="PIRSF" id="PIRSF017269">
    <property type="entry name" value="GCD14"/>
    <property type="match status" value="1"/>
</dbReference>
<proteinExistence type="inferred from homology"/>
<keyword evidence="1 5" id="KW-0489">Methyltransferase</keyword>
<comment type="catalytic activity">
    <reaction evidence="5">
        <text>adenosine(58) in tRNA + S-adenosyl-L-methionine = N(1)-methyladenosine(58) in tRNA + S-adenosyl-L-homocysteine + H(+)</text>
        <dbReference type="Rhea" id="RHEA:43152"/>
        <dbReference type="Rhea" id="RHEA-COMP:10365"/>
        <dbReference type="Rhea" id="RHEA-COMP:10366"/>
        <dbReference type="ChEBI" id="CHEBI:15378"/>
        <dbReference type="ChEBI" id="CHEBI:57856"/>
        <dbReference type="ChEBI" id="CHEBI:59789"/>
        <dbReference type="ChEBI" id="CHEBI:74411"/>
        <dbReference type="ChEBI" id="CHEBI:74491"/>
        <dbReference type="EC" id="2.1.1.220"/>
    </reaction>
</comment>
<comment type="similarity">
    <text evidence="5">Belongs to the class I-like SAM-binding methyltransferase superfamily. TRM61 family.</text>
</comment>
<dbReference type="Gene3D" id="3.10.330.20">
    <property type="match status" value="1"/>
</dbReference>
<keyword evidence="3 5" id="KW-0949">S-adenosyl-L-methionine</keyword>
<comment type="subunit">
    <text evidence="5">Homotetramer composed of a dimer of dimers.</text>
</comment>
<dbReference type="GO" id="GO:0031515">
    <property type="term" value="C:tRNA (m1A) methyltransferase complex"/>
    <property type="evidence" value="ECO:0007669"/>
    <property type="project" value="UniProtKB-UniRule"/>
</dbReference>
<dbReference type="GO" id="GO:0030488">
    <property type="term" value="P:tRNA methylation"/>
    <property type="evidence" value="ECO:0007669"/>
    <property type="project" value="InterPro"/>
</dbReference>
<reference evidence="8 9" key="1">
    <citation type="journal article" date="2016" name="Nat. Commun.">
        <title>Thousands of microbial genomes shed light on interconnected biogeochemical processes in an aquifer system.</title>
        <authorList>
            <person name="Anantharaman K."/>
            <person name="Brown C.T."/>
            <person name="Hug L.A."/>
            <person name="Sharon I."/>
            <person name="Castelle C.J."/>
            <person name="Probst A.J."/>
            <person name="Thomas B.C."/>
            <person name="Singh A."/>
            <person name="Wilkins M.J."/>
            <person name="Karaoz U."/>
            <person name="Brodie E.L."/>
            <person name="Williams K.H."/>
            <person name="Hubbard S.S."/>
            <person name="Banfield J.F."/>
        </authorList>
    </citation>
    <scope>NUCLEOTIDE SEQUENCE [LARGE SCALE GENOMIC DNA]</scope>
</reference>
<evidence type="ECO:0000256" key="2">
    <source>
        <dbReference type="ARBA" id="ARBA00022679"/>
    </source>
</evidence>
<dbReference type="InterPro" id="IPR029063">
    <property type="entry name" value="SAM-dependent_MTases_sf"/>
</dbReference>
<evidence type="ECO:0000313" key="8">
    <source>
        <dbReference type="EMBL" id="OGF58361.1"/>
    </source>
</evidence>
<evidence type="ECO:0000259" key="7">
    <source>
        <dbReference type="Pfam" id="PF08704"/>
    </source>
</evidence>
<dbReference type="Proteomes" id="UP000178943">
    <property type="component" value="Unassembled WGS sequence"/>
</dbReference>